<sequence length="216" mass="24577">MRCSWRERGEAFREWLVPYAEGLGVEVLVSDDNDSYAVAASELGLSHQLCIAHVRKNVTKGADSILKQAKREYDEGDEKLRKLKEDLKTLRGLPRELHEEGAHEIGRLHRGYLWAAPPKRKGQRTKKATATYRMRMLTLKLWNEWRKVGLHLARPELGLDGTNNASERGIGKSKVKIQDDEGLQEHIERMKNGIALTQWLYGGEEECDLAGEMMAA</sequence>
<dbReference type="HOGENOM" id="CLU_1276831_0_0_11"/>
<accession>Q1AUU7</accession>
<dbReference type="Proteomes" id="UP000006637">
    <property type="component" value="Chromosome"/>
</dbReference>
<feature type="domain" description="Transposase IS66 central" evidence="2">
    <location>
        <begin position="27"/>
        <end position="174"/>
    </location>
</feature>
<protein>
    <recommendedName>
        <fullName evidence="2">Transposase IS66 central domain-containing protein</fullName>
    </recommendedName>
</protein>
<dbReference type="STRING" id="266117.Rxyl_1881"/>
<organism evidence="3 4">
    <name type="scientific">Rubrobacter xylanophilus (strain DSM 9941 / JCM 11954 / NBRC 16129 / PRD-1)</name>
    <dbReference type="NCBI Taxonomy" id="266117"/>
    <lineage>
        <taxon>Bacteria</taxon>
        <taxon>Bacillati</taxon>
        <taxon>Actinomycetota</taxon>
        <taxon>Rubrobacteria</taxon>
        <taxon>Rubrobacterales</taxon>
        <taxon>Rubrobacteraceae</taxon>
        <taxon>Rubrobacter</taxon>
    </lineage>
</organism>
<dbReference type="RefSeq" id="WP_011564847.1">
    <property type="nucleotide sequence ID" value="NC_008148.1"/>
</dbReference>
<proteinExistence type="predicted"/>
<name>Q1AUU7_RUBXD</name>
<reference evidence="3 4" key="1">
    <citation type="submission" date="2006-06" db="EMBL/GenBank/DDBJ databases">
        <title>Complete sequence of Rubrobacter xylanophilus DSM 9941.</title>
        <authorList>
            <consortium name="US DOE Joint Genome Institute"/>
            <person name="Copeland A."/>
            <person name="Lucas S."/>
            <person name="Lapidus A."/>
            <person name="Barry K."/>
            <person name="Detter J.C."/>
            <person name="Glavina del Rio T."/>
            <person name="Hammon N."/>
            <person name="Israni S."/>
            <person name="Dalin E."/>
            <person name="Tice H."/>
            <person name="Pitluck S."/>
            <person name="Munk A.C."/>
            <person name="Brettin T."/>
            <person name="Bruce D."/>
            <person name="Han C."/>
            <person name="Tapia R."/>
            <person name="Gilna P."/>
            <person name="Schmutz J."/>
            <person name="Larimer F."/>
            <person name="Land M."/>
            <person name="Hauser L."/>
            <person name="Kyrpides N."/>
            <person name="Lykidis A."/>
            <person name="da Costa M.S."/>
            <person name="Rainey F.A."/>
            <person name="Empadinhas N."/>
            <person name="Jolivet E."/>
            <person name="Battista J.R."/>
            <person name="Richardson P."/>
        </authorList>
    </citation>
    <scope>NUCLEOTIDE SEQUENCE [LARGE SCALE GENOMIC DNA]</scope>
    <source>
        <strain evidence="4">DSM 9941 / NBRC 16129 / PRD-1</strain>
    </source>
</reference>
<dbReference type="KEGG" id="rxy:Rxyl_1881"/>
<dbReference type="InterPro" id="IPR004291">
    <property type="entry name" value="Transposase_IS66_central"/>
</dbReference>
<dbReference type="Pfam" id="PF03050">
    <property type="entry name" value="DDE_Tnp_IS66"/>
    <property type="match status" value="1"/>
</dbReference>
<evidence type="ECO:0000313" key="3">
    <source>
        <dbReference type="EMBL" id="ABG04831.1"/>
    </source>
</evidence>
<evidence type="ECO:0000259" key="2">
    <source>
        <dbReference type="Pfam" id="PF03050"/>
    </source>
</evidence>
<keyword evidence="4" id="KW-1185">Reference proteome</keyword>
<gene>
    <name evidence="3" type="ordered locus">Rxyl_1881</name>
</gene>
<dbReference type="AlphaFoldDB" id="Q1AUU7"/>
<feature type="coiled-coil region" evidence="1">
    <location>
        <begin position="66"/>
        <end position="93"/>
    </location>
</feature>
<evidence type="ECO:0000313" key="4">
    <source>
        <dbReference type="Proteomes" id="UP000006637"/>
    </source>
</evidence>
<keyword evidence="1" id="KW-0175">Coiled coil</keyword>
<dbReference type="EMBL" id="CP000386">
    <property type="protein sequence ID" value="ABG04831.1"/>
    <property type="molecule type" value="Genomic_DNA"/>
</dbReference>
<evidence type="ECO:0000256" key="1">
    <source>
        <dbReference type="SAM" id="Coils"/>
    </source>
</evidence>